<name>A0ABP8FGG5_9BACT</name>
<evidence type="ECO:0000313" key="2">
    <source>
        <dbReference type="Proteomes" id="UP001501207"/>
    </source>
</evidence>
<comment type="caution">
    <text evidence="1">The sequence shown here is derived from an EMBL/GenBank/DDBJ whole genome shotgun (WGS) entry which is preliminary data.</text>
</comment>
<protein>
    <submittedName>
        <fullName evidence="1">Uncharacterized protein</fullName>
    </submittedName>
</protein>
<organism evidence="1 2">
    <name type="scientific">Compostibacter hankyongensis</name>
    <dbReference type="NCBI Taxonomy" id="1007089"/>
    <lineage>
        <taxon>Bacteria</taxon>
        <taxon>Pseudomonadati</taxon>
        <taxon>Bacteroidota</taxon>
        <taxon>Chitinophagia</taxon>
        <taxon>Chitinophagales</taxon>
        <taxon>Chitinophagaceae</taxon>
        <taxon>Compostibacter</taxon>
    </lineage>
</organism>
<accession>A0ABP8FGG5</accession>
<sequence length="499" mass="57928">MACLLPLVAGAQQISYSQPEREDNARNTEFEIIGSVGGNILVFKNNRNDYALSVYDDDMKLEQRVPLDFLPRNMLTVDFVPYADHFQMIYQFQRRDVVYCLGATLGADGSILRRPELIDSSVVGAFQVKNKIYSVIRSGDKSRIMVYKINQNKKYDNVFYTFLLDGDLQLINNSRLTLPMEDKRNFLSSFMLSNDGYFIFSKLVRPTNKGNINAASLVVKPPETDSFLVSKLDLKGQFLDEVKLKLDNINKKVFLASFYYQQRKGNVEGLYAGIYNWAAGSFERASLLPFSDELKANARQQSSLKNAFNDYFIKQLVVRSDGGFLLTAEAYYTSSRSQPWNRWDYLYGGPWGFSPYSSYYYYSPFSPWYYSPYYWDNDRGTRYHYDNVAILSYDGSGKLEWSNFIRKNQYADDNAGQLSYELVNIGSELHFIYNELYRRSWLLTDVAITPEGKLRRMPTLRNLDKGYDWMPRYGKQIGSREVVIPCIYRNYISFAKIDF</sequence>
<dbReference type="EMBL" id="BAABFN010000001">
    <property type="protein sequence ID" value="GAA4303219.1"/>
    <property type="molecule type" value="Genomic_DNA"/>
</dbReference>
<proteinExistence type="predicted"/>
<evidence type="ECO:0000313" key="1">
    <source>
        <dbReference type="EMBL" id="GAA4303219.1"/>
    </source>
</evidence>
<reference evidence="2" key="1">
    <citation type="journal article" date="2019" name="Int. J. Syst. Evol. Microbiol.">
        <title>The Global Catalogue of Microorganisms (GCM) 10K type strain sequencing project: providing services to taxonomists for standard genome sequencing and annotation.</title>
        <authorList>
            <consortium name="The Broad Institute Genomics Platform"/>
            <consortium name="The Broad Institute Genome Sequencing Center for Infectious Disease"/>
            <person name="Wu L."/>
            <person name="Ma J."/>
        </authorList>
    </citation>
    <scope>NUCLEOTIDE SEQUENCE [LARGE SCALE GENOMIC DNA]</scope>
    <source>
        <strain evidence="2">JCM 17664</strain>
    </source>
</reference>
<keyword evidence="2" id="KW-1185">Reference proteome</keyword>
<gene>
    <name evidence="1" type="ORF">GCM10023143_06410</name>
</gene>
<dbReference type="Proteomes" id="UP001501207">
    <property type="component" value="Unassembled WGS sequence"/>
</dbReference>